<accession>A0A432WSB2</accession>
<organism evidence="1 2">
    <name type="scientific">Aliidiomarina sanyensis</name>
    <dbReference type="NCBI Taxonomy" id="1249555"/>
    <lineage>
        <taxon>Bacteria</taxon>
        <taxon>Pseudomonadati</taxon>
        <taxon>Pseudomonadota</taxon>
        <taxon>Gammaproteobacteria</taxon>
        <taxon>Alteromonadales</taxon>
        <taxon>Idiomarinaceae</taxon>
        <taxon>Aliidiomarina</taxon>
    </lineage>
</organism>
<dbReference type="PANTHER" id="PTHR33361:SF16">
    <property type="entry name" value="DUF885 DOMAIN-CONTAINING PROTEIN"/>
    <property type="match status" value="1"/>
</dbReference>
<sequence>MLSTSVMGLSACSPAPQDSSVVQQQQASQLLAATFEEYSHALMALEPMRATFRGQHQYNDQLPNIFSAEHRERRRLLEEEYLAVLNRINPELLNADDRLSYRIFRYEREMELARMAHPEHLMPLNQFYNMTNTWAMLGSGTSAQPFRDVRDYENWAARMERIPVLIDEMITNMNEGIAQGVTQPRVLMERVQTQIAAHLVDDLQESLFMRPILSFPEGVSEADQVRLAERYETLLSETVLPAYQRLFDYLERDYIPASRTGSYGIGSLPGGQAWYQFLVQWHTTTPMTVTEVHEVGLAEVERIQSAIQAVMDEVEFEGSMEAFFVFTRDDPQFHYSSREEMLEDYRAFAAKVDAVSDRLFFPEMLPQADYEIRKVERFRERSASSGSYSRPSEDGSRPGIFYLNTYDLPSRPTWAKGALTLHEAVPGHHYQIALQQELTHLPDFRRFGSITAYIEGWGLYSESLGDELGVYDAYDRYGALIAELWRAIRLVVDTGIHAKGWSRQEVLDYMAANAPVGEARRVSEAERFMALPGQALAYKIGQLHIQSLRDRAEAALGEGFDVREFHRQVLKNGSLPLAILEEEIDAWIAREM</sequence>
<dbReference type="PANTHER" id="PTHR33361">
    <property type="entry name" value="GLR0591 PROTEIN"/>
    <property type="match status" value="1"/>
</dbReference>
<name>A0A432WSB2_9GAMM</name>
<reference evidence="1 2" key="1">
    <citation type="journal article" date="2011" name="Front. Microbiol.">
        <title>Genomic signatures of strain selection and enhancement in Bacillus atrophaeus var. globigii, a historical biowarfare simulant.</title>
        <authorList>
            <person name="Gibbons H.S."/>
            <person name="Broomall S.M."/>
            <person name="McNew L.A."/>
            <person name="Daligault H."/>
            <person name="Chapman C."/>
            <person name="Bruce D."/>
            <person name="Karavis M."/>
            <person name="Krepps M."/>
            <person name="McGregor P.A."/>
            <person name="Hong C."/>
            <person name="Park K.H."/>
            <person name="Akmal A."/>
            <person name="Feldman A."/>
            <person name="Lin J.S."/>
            <person name="Chang W.E."/>
            <person name="Higgs B.W."/>
            <person name="Demirev P."/>
            <person name="Lindquist J."/>
            <person name="Liem A."/>
            <person name="Fochler E."/>
            <person name="Read T.D."/>
            <person name="Tapia R."/>
            <person name="Johnson S."/>
            <person name="Bishop-Lilly K.A."/>
            <person name="Detter C."/>
            <person name="Han C."/>
            <person name="Sozhamannan S."/>
            <person name="Rosenzweig C.N."/>
            <person name="Skowronski E.W."/>
        </authorList>
    </citation>
    <scope>NUCLEOTIDE SEQUENCE [LARGE SCALE GENOMIC DNA]</scope>
    <source>
        <strain evidence="1 2">GYP-17</strain>
    </source>
</reference>
<evidence type="ECO:0000313" key="1">
    <source>
        <dbReference type="EMBL" id="RUO36663.1"/>
    </source>
</evidence>
<keyword evidence="2" id="KW-1185">Reference proteome</keyword>
<proteinExistence type="predicted"/>
<gene>
    <name evidence="1" type="ORF">CWE11_00655</name>
</gene>
<dbReference type="InterPro" id="IPR010281">
    <property type="entry name" value="DUF885"/>
</dbReference>
<dbReference type="Pfam" id="PF05960">
    <property type="entry name" value="DUF885"/>
    <property type="match status" value="1"/>
</dbReference>
<dbReference type="AlphaFoldDB" id="A0A432WSB2"/>
<dbReference type="EMBL" id="PIPM01000001">
    <property type="protein sequence ID" value="RUO36663.1"/>
    <property type="molecule type" value="Genomic_DNA"/>
</dbReference>
<protein>
    <submittedName>
        <fullName evidence="1">DUF885 domain-containing protein</fullName>
    </submittedName>
</protein>
<evidence type="ECO:0000313" key="2">
    <source>
        <dbReference type="Proteomes" id="UP000288405"/>
    </source>
</evidence>
<dbReference type="OrthoDB" id="9769898at2"/>
<comment type="caution">
    <text evidence="1">The sequence shown here is derived from an EMBL/GenBank/DDBJ whole genome shotgun (WGS) entry which is preliminary data.</text>
</comment>
<dbReference type="Proteomes" id="UP000288405">
    <property type="component" value="Unassembled WGS sequence"/>
</dbReference>